<evidence type="ECO:0000256" key="2">
    <source>
        <dbReference type="ARBA" id="ARBA00023315"/>
    </source>
</evidence>
<evidence type="ECO:0000313" key="4">
    <source>
        <dbReference type="EMBL" id="MVA75103.1"/>
    </source>
</evidence>
<dbReference type="GO" id="GO:0016747">
    <property type="term" value="F:acyltransferase activity, transferring groups other than amino-acyl groups"/>
    <property type="evidence" value="ECO:0007669"/>
    <property type="project" value="InterPro"/>
</dbReference>
<dbReference type="InterPro" id="IPR050832">
    <property type="entry name" value="Bact_Acetyltransf"/>
</dbReference>
<keyword evidence="1 4" id="KW-0808">Transferase</keyword>
<accession>A0A6A9UQT3</accession>
<keyword evidence="2" id="KW-0012">Acyltransferase</keyword>
<gene>
    <name evidence="4" type="ORF">GC722_03530</name>
</gene>
<dbReference type="InterPro" id="IPR016181">
    <property type="entry name" value="Acyl_CoA_acyltransferase"/>
</dbReference>
<dbReference type="AlphaFoldDB" id="A0A6A9UQT3"/>
<dbReference type="Proteomes" id="UP000435304">
    <property type="component" value="Unassembled WGS sequence"/>
</dbReference>
<dbReference type="SUPFAM" id="SSF55729">
    <property type="entry name" value="Acyl-CoA N-acyltransferases (Nat)"/>
    <property type="match status" value="1"/>
</dbReference>
<dbReference type="EMBL" id="WPCU01000004">
    <property type="protein sequence ID" value="MVA75103.1"/>
    <property type="molecule type" value="Genomic_DNA"/>
</dbReference>
<organism evidence="4 5">
    <name type="scientific">Auraticoccus cholistanensis</name>
    <dbReference type="NCBI Taxonomy" id="2656650"/>
    <lineage>
        <taxon>Bacteria</taxon>
        <taxon>Bacillati</taxon>
        <taxon>Actinomycetota</taxon>
        <taxon>Actinomycetes</taxon>
        <taxon>Propionibacteriales</taxon>
        <taxon>Propionibacteriaceae</taxon>
        <taxon>Auraticoccus</taxon>
    </lineage>
</organism>
<protein>
    <submittedName>
        <fullName evidence="4">GNAT family N-acetyltransferase</fullName>
    </submittedName>
</protein>
<keyword evidence="5" id="KW-1185">Reference proteome</keyword>
<dbReference type="PANTHER" id="PTHR43877:SF2">
    <property type="entry name" value="AMINOALKYLPHOSPHONATE N-ACETYLTRANSFERASE-RELATED"/>
    <property type="match status" value="1"/>
</dbReference>
<evidence type="ECO:0000313" key="5">
    <source>
        <dbReference type="Proteomes" id="UP000435304"/>
    </source>
</evidence>
<comment type="caution">
    <text evidence="4">The sequence shown here is derived from an EMBL/GenBank/DDBJ whole genome shotgun (WGS) entry which is preliminary data.</text>
</comment>
<evidence type="ECO:0000259" key="3">
    <source>
        <dbReference type="PROSITE" id="PS51186"/>
    </source>
</evidence>
<sequence>MIEVPPTVQNDDVTGRIHSVAGDITLARARREHLPGLVRLLSDDEIGATREVTADDLAYARAFAAVDADPQQVLVVGLLAEEPVAMLQISFIPGLSRRGALRAQLEGIRVAEPLRGTGVGTALMQWVIDYCRDHGATLVQLTTDRRRDEAHEFYARFGFVDSHLGLKLEL</sequence>
<dbReference type="Pfam" id="PF00583">
    <property type="entry name" value="Acetyltransf_1"/>
    <property type="match status" value="1"/>
</dbReference>
<dbReference type="PROSITE" id="PS51186">
    <property type="entry name" value="GNAT"/>
    <property type="match status" value="1"/>
</dbReference>
<dbReference type="CDD" id="cd04301">
    <property type="entry name" value="NAT_SF"/>
    <property type="match status" value="1"/>
</dbReference>
<dbReference type="RefSeq" id="WP_156608030.1">
    <property type="nucleotide sequence ID" value="NZ_WPCU01000004.1"/>
</dbReference>
<feature type="domain" description="N-acetyltransferase" evidence="3">
    <location>
        <begin position="24"/>
        <end position="170"/>
    </location>
</feature>
<proteinExistence type="predicted"/>
<name>A0A6A9UQT3_9ACTN</name>
<dbReference type="Gene3D" id="3.40.630.30">
    <property type="match status" value="1"/>
</dbReference>
<dbReference type="InterPro" id="IPR000182">
    <property type="entry name" value="GNAT_dom"/>
</dbReference>
<dbReference type="PANTHER" id="PTHR43877">
    <property type="entry name" value="AMINOALKYLPHOSPHONATE N-ACETYLTRANSFERASE-RELATED-RELATED"/>
    <property type="match status" value="1"/>
</dbReference>
<reference evidence="4 5" key="1">
    <citation type="submission" date="2019-12" db="EMBL/GenBank/DDBJ databases">
        <title>Auraticoccus cholistani sp. nov., an actinomycete isolated from soil of Cholistan desert.</title>
        <authorList>
            <person name="Cheema M.T."/>
        </authorList>
    </citation>
    <scope>NUCLEOTIDE SEQUENCE [LARGE SCALE GENOMIC DNA]</scope>
    <source>
        <strain evidence="4 5">F435</strain>
    </source>
</reference>
<evidence type="ECO:0000256" key="1">
    <source>
        <dbReference type="ARBA" id="ARBA00022679"/>
    </source>
</evidence>